<name>A0AAU9K7B2_9CILI</name>
<sequence length="212" mass="24742">MQLNTTSSPLSNLYTIQPKKFDGYFQCPRPLSTPYFNDIHGPKTLKPAKPGQLPSNRLPDDITKIPRPVAHLVISSVYDPSTKPPRKAFSSTEPKRKTEPFFHTMSELKASMAKPTERLVRTFYDLTQKMEKEKKNMSAREDPPPKPIRKSFKGYFRFNYQTSNDLWIKDKKVLEASNPIATLKQRQYEELDRKYLEKRRQQRILKNMASGF</sequence>
<keyword evidence="2" id="KW-1185">Reference proteome</keyword>
<organism evidence="1 2">
    <name type="scientific">Blepharisma stoltei</name>
    <dbReference type="NCBI Taxonomy" id="1481888"/>
    <lineage>
        <taxon>Eukaryota</taxon>
        <taxon>Sar</taxon>
        <taxon>Alveolata</taxon>
        <taxon>Ciliophora</taxon>
        <taxon>Postciliodesmatophora</taxon>
        <taxon>Heterotrichea</taxon>
        <taxon>Heterotrichida</taxon>
        <taxon>Blepharismidae</taxon>
        <taxon>Blepharisma</taxon>
    </lineage>
</organism>
<dbReference type="AlphaFoldDB" id="A0AAU9K7B2"/>
<comment type="caution">
    <text evidence="1">The sequence shown here is derived from an EMBL/GenBank/DDBJ whole genome shotgun (WGS) entry which is preliminary data.</text>
</comment>
<accession>A0AAU9K7B2</accession>
<protein>
    <submittedName>
        <fullName evidence="1">Uncharacterized protein</fullName>
    </submittedName>
</protein>
<evidence type="ECO:0000313" key="1">
    <source>
        <dbReference type="EMBL" id="CAG9329061.1"/>
    </source>
</evidence>
<dbReference type="EMBL" id="CAJZBQ010000047">
    <property type="protein sequence ID" value="CAG9329061.1"/>
    <property type="molecule type" value="Genomic_DNA"/>
</dbReference>
<reference evidence="1" key="1">
    <citation type="submission" date="2021-09" db="EMBL/GenBank/DDBJ databases">
        <authorList>
            <consortium name="AG Swart"/>
            <person name="Singh M."/>
            <person name="Singh A."/>
            <person name="Seah K."/>
            <person name="Emmerich C."/>
        </authorList>
    </citation>
    <scope>NUCLEOTIDE SEQUENCE</scope>
    <source>
        <strain evidence="1">ATCC30299</strain>
    </source>
</reference>
<dbReference type="Proteomes" id="UP001162131">
    <property type="component" value="Unassembled WGS sequence"/>
</dbReference>
<gene>
    <name evidence="1" type="ORF">BSTOLATCC_MIC47897</name>
</gene>
<evidence type="ECO:0000313" key="2">
    <source>
        <dbReference type="Proteomes" id="UP001162131"/>
    </source>
</evidence>
<proteinExistence type="predicted"/>